<feature type="region of interest" description="Disordered" evidence="1">
    <location>
        <begin position="1"/>
        <end position="38"/>
    </location>
</feature>
<sequence>MERIMIIGGPGSGKSTLARAPGTRTGLPGIHIGPPDGALHPTSGAEIAAFLARVRA</sequence>
<dbReference type="EC" id="2.5.1.6" evidence="2"/>
<evidence type="ECO:0000313" key="3">
    <source>
        <dbReference type="Proteomes" id="UP000003635"/>
    </source>
</evidence>
<keyword evidence="2" id="KW-0808">Transferase</keyword>
<evidence type="ECO:0000313" key="2">
    <source>
        <dbReference type="EMBL" id="EAR50892.1"/>
    </source>
</evidence>
<protein>
    <submittedName>
        <fullName evidence="2">S-adenosylmethionine synthetase</fullName>
        <ecNumber evidence="2">2.5.1.6</ecNumber>
    </submittedName>
</protein>
<organism evidence="2 3">
    <name type="scientific">Oceanicola granulosus (strain ATCC BAA-861 / DSM 15982 / KCTC 12143 / HTCC2516)</name>
    <dbReference type="NCBI Taxonomy" id="314256"/>
    <lineage>
        <taxon>Bacteria</taxon>
        <taxon>Pseudomonadati</taxon>
        <taxon>Pseudomonadota</taxon>
        <taxon>Alphaproteobacteria</taxon>
        <taxon>Rhodobacterales</taxon>
        <taxon>Roseobacteraceae</taxon>
        <taxon>Oceanicola</taxon>
    </lineage>
</organism>
<dbReference type="GO" id="GO:0004478">
    <property type="term" value="F:methionine adenosyltransferase activity"/>
    <property type="evidence" value="ECO:0007669"/>
    <property type="project" value="UniProtKB-EC"/>
</dbReference>
<dbReference type="EMBL" id="AAOT01000020">
    <property type="protein sequence ID" value="EAR50892.1"/>
    <property type="molecule type" value="Genomic_DNA"/>
</dbReference>
<dbReference type="STRING" id="314256.OG2516_13506"/>
<keyword evidence="3" id="KW-1185">Reference proteome</keyword>
<gene>
    <name evidence="2" type="ORF">OG2516_13506</name>
</gene>
<dbReference type="InterPro" id="IPR027417">
    <property type="entry name" value="P-loop_NTPase"/>
</dbReference>
<dbReference type="AlphaFoldDB" id="Q2CE46"/>
<evidence type="ECO:0000256" key="1">
    <source>
        <dbReference type="SAM" id="MobiDB-lite"/>
    </source>
</evidence>
<dbReference type="HOGENOM" id="CLU_3009822_0_0_5"/>
<dbReference type="SUPFAM" id="SSF52540">
    <property type="entry name" value="P-loop containing nucleoside triphosphate hydrolases"/>
    <property type="match status" value="1"/>
</dbReference>
<name>Q2CE46_OCEGH</name>
<accession>Q2CE46</accession>
<dbReference type="Gene3D" id="3.40.50.300">
    <property type="entry name" value="P-loop containing nucleotide triphosphate hydrolases"/>
    <property type="match status" value="1"/>
</dbReference>
<dbReference type="Proteomes" id="UP000003635">
    <property type="component" value="Unassembled WGS sequence"/>
</dbReference>
<reference evidence="2 3" key="1">
    <citation type="journal article" date="2010" name="J. Bacteriol.">
        <title>Genome sequences of Oceanicola granulosus HTCC2516(T) and Oceanicola batsensis HTCC2597(TDelta).</title>
        <authorList>
            <person name="Thrash J.C."/>
            <person name="Cho J.C."/>
            <person name="Vergin K.L."/>
            <person name="Giovannoni S.J."/>
        </authorList>
    </citation>
    <scope>NUCLEOTIDE SEQUENCE [LARGE SCALE GENOMIC DNA]</scope>
    <source>
        <strain evidence="3">ATCC BAA-861 / DSM 15982 / KCTC 12143 / HTCC2516</strain>
    </source>
</reference>
<proteinExistence type="predicted"/>
<comment type="caution">
    <text evidence="2">The sequence shown here is derived from an EMBL/GenBank/DDBJ whole genome shotgun (WGS) entry which is preliminary data.</text>
</comment>